<reference evidence="2" key="1">
    <citation type="submission" date="2023-02" db="EMBL/GenBank/DDBJ databases">
        <title>Actinomadura rubrobrunea NBRC 14622.</title>
        <authorList>
            <person name="Ichikawa N."/>
            <person name="Sato H."/>
            <person name="Tonouchi N."/>
        </authorList>
    </citation>
    <scope>NUCLEOTIDE SEQUENCE</scope>
    <source>
        <strain evidence="2">NBRC 14622</strain>
    </source>
</reference>
<dbReference type="Pfam" id="PF07690">
    <property type="entry name" value="MFS_1"/>
    <property type="match status" value="1"/>
</dbReference>
<protein>
    <recommendedName>
        <fullName evidence="4">OFA family MFS transporter</fullName>
    </recommendedName>
</protein>
<comment type="caution">
    <text evidence="2">The sequence shown here is derived from an EMBL/GenBank/DDBJ whole genome shotgun (WGS) entry which is preliminary data.</text>
</comment>
<evidence type="ECO:0000313" key="3">
    <source>
        <dbReference type="Proteomes" id="UP001165124"/>
    </source>
</evidence>
<accession>A0A9W6Q0S2</accession>
<dbReference type="SUPFAM" id="SSF103473">
    <property type="entry name" value="MFS general substrate transporter"/>
    <property type="match status" value="1"/>
</dbReference>
<proteinExistence type="predicted"/>
<keyword evidence="3" id="KW-1185">Reference proteome</keyword>
<sequence length="127" mass="12753">MTAFLAMLGLQGVCFLILPHASAAALFAVLSAVIYLCYGGGFGAMPATAGDFFGLRHAGAVYGLMIVAWSAGGVIGPLLVARLISGDDYTTAFTTVGVMALAAMVLPRVTRAPGRSAGTAAEPATAD</sequence>
<dbReference type="EMBL" id="BSRZ01000013">
    <property type="protein sequence ID" value="GLW66177.1"/>
    <property type="molecule type" value="Genomic_DNA"/>
</dbReference>
<dbReference type="InterPro" id="IPR011701">
    <property type="entry name" value="MFS"/>
</dbReference>
<feature type="transmembrane region" description="Helical" evidence="1">
    <location>
        <begin position="89"/>
        <end position="106"/>
    </location>
</feature>
<evidence type="ECO:0000313" key="2">
    <source>
        <dbReference type="EMBL" id="GLW66177.1"/>
    </source>
</evidence>
<evidence type="ECO:0008006" key="4">
    <source>
        <dbReference type="Google" id="ProtNLM"/>
    </source>
</evidence>
<keyword evidence="1" id="KW-0472">Membrane</keyword>
<dbReference type="AlphaFoldDB" id="A0A9W6Q0S2"/>
<dbReference type="Proteomes" id="UP001165124">
    <property type="component" value="Unassembled WGS sequence"/>
</dbReference>
<feature type="transmembrane region" description="Helical" evidence="1">
    <location>
        <begin position="60"/>
        <end position="83"/>
    </location>
</feature>
<evidence type="ECO:0000256" key="1">
    <source>
        <dbReference type="SAM" id="Phobius"/>
    </source>
</evidence>
<gene>
    <name evidence="2" type="ORF">Arub01_44210</name>
</gene>
<organism evidence="2 3">
    <name type="scientific">Actinomadura rubrobrunea</name>
    <dbReference type="NCBI Taxonomy" id="115335"/>
    <lineage>
        <taxon>Bacteria</taxon>
        <taxon>Bacillati</taxon>
        <taxon>Actinomycetota</taxon>
        <taxon>Actinomycetes</taxon>
        <taxon>Streptosporangiales</taxon>
        <taxon>Thermomonosporaceae</taxon>
        <taxon>Actinomadura</taxon>
    </lineage>
</organism>
<dbReference type="InterPro" id="IPR036259">
    <property type="entry name" value="MFS_trans_sf"/>
</dbReference>
<name>A0A9W6Q0S2_9ACTN</name>
<dbReference type="RefSeq" id="WP_067915357.1">
    <property type="nucleotide sequence ID" value="NZ_BSRZ01000013.1"/>
</dbReference>
<dbReference type="GO" id="GO:0022857">
    <property type="term" value="F:transmembrane transporter activity"/>
    <property type="evidence" value="ECO:0007669"/>
    <property type="project" value="InterPro"/>
</dbReference>
<keyword evidence="1" id="KW-1133">Transmembrane helix</keyword>
<dbReference type="Gene3D" id="1.20.1250.20">
    <property type="entry name" value="MFS general substrate transporter like domains"/>
    <property type="match status" value="1"/>
</dbReference>
<keyword evidence="1" id="KW-0812">Transmembrane</keyword>